<comment type="caution">
    <text evidence="3">Lacks conserved residue(s) required for the propagation of feature annotation.</text>
</comment>
<proteinExistence type="predicted"/>
<accession>A0A7R8XGB4</accession>
<dbReference type="InterPro" id="IPR013806">
    <property type="entry name" value="Kringle-like"/>
</dbReference>
<keyword evidence="2" id="KW-1015">Disulfide bond</keyword>
<dbReference type="InterPro" id="IPR050759">
    <property type="entry name" value="Serine_protease_kringle"/>
</dbReference>
<dbReference type="Gene3D" id="2.40.20.10">
    <property type="entry name" value="Plasminogen Kringle 4"/>
    <property type="match status" value="1"/>
</dbReference>
<dbReference type="OrthoDB" id="1915767at2759"/>
<evidence type="ECO:0000256" key="2">
    <source>
        <dbReference type="ARBA" id="ARBA00023157"/>
    </source>
</evidence>
<organism evidence="5">
    <name type="scientific">Darwinula stevensoni</name>
    <dbReference type="NCBI Taxonomy" id="69355"/>
    <lineage>
        <taxon>Eukaryota</taxon>
        <taxon>Metazoa</taxon>
        <taxon>Ecdysozoa</taxon>
        <taxon>Arthropoda</taxon>
        <taxon>Crustacea</taxon>
        <taxon>Oligostraca</taxon>
        <taxon>Ostracoda</taxon>
        <taxon>Podocopa</taxon>
        <taxon>Podocopida</taxon>
        <taxon>Darwinulocopina</taxon>
        <taxon>Darwinuloidea</taxon>
        <taxon>Darwinulidae</taxon>
        <taxon>Darwinula</taxon>
    </lineage>
</organism>
<dbReference type="SMART" id="SM00130">
    <property type="entry name" value="KR"/>
    <property type="match status" value="1"/>
</dbReference>
<evidence type="ECO:0000256" key="3">
    <source>
        <dbReference type="PROSITE-ProRule" id="PRU00121"/>
    </source>
</evidence>
<evidence type="ECO:0000313" key="5">
    <source>
        <dbReference type="EMBL" id="CAD7249110.1"/>
    </source>
</evidence>
<dbReference type="SUPFAM" id="SSF57440">
    <property type="entry name" value="Kringle-like"/>
    <property type="match status" value="2"/>
</dbReference>
<dbReference type="EMBL" id="LR901662">
    <property type="protein sequence ID" value="CAD7249110.1"/>
    <property type="molecule type" value="Genomic_DNA"/>
</dbReference>
<reference evidence="5" key="1">
    <citation type="submission" date="2020-11" db="EMBL/GenBank/DDBJ databases">
        <authorList>
            <person name="Tran Van P."/>
        </authorList>
    </citation>
    <scope>NUCLEOTIDE SEQUENCE</scope>
</reference>
<dbReference type="InterPro" id="IPR038178">
    <property type="entry name" value="Kringle_sf"/>
</dbReference>
<dbReference type="AlphaFoldDB" id="A0A7R8XGB4"/>
<protein>
    <recommendedName>
        <fullName evidence="4">Kringle domain-containing protein</fullName>
    </recommendedName>
</protein>
<dbReference type="Proteomes" id="UP000677054">
    <property type="component" value="Unassembled WGS sequence"/>
</dbReference>
<dbReference type="PROSITE" id="PS50070">
    <property type="entry name" value="KRINGLE_2"/>
    <property type="match status" value="1"/>
</dbReference>
<keyword evidence="6" id="KW-1185">Reference proteome</keyword>
<dbReference type="PANTHER" id="PTHR24261:SF7">
    <property type="entry name" value="KRINGLE DOMAIN-CONTAINING PROTEIN"/>
    <property type="match status" value="1"/>
</dbReference>
<evidence type="ECO:0000256" key="1">
    <source>
        <dbReference type="ARBA" id="ARBA00022572"/>
    </source>
</evidence>
<dbReference type="PANTHER" id="PTHR24261">
    <property type="entry name" value="PLASMINOGEN-RELATED"/>
    <property type="match status" value="1"/>
</dbReference>
<dbReference type="EMBL" id="CAJPEV010002145">
    <property type="protein sequence ID" value="CAG0895840.1"/>
    <property type="molecule type" value="Genomic_DNA"/>
</dbReference>
<sequence length="191" mass="22079">MANEYLKPGQANILNADCQKREGNTWGVEKIKKLKLEIVVYHGIDNHTEPLRKPRGFQYLQYFTDPFRLPGHNINHNHYRNPGVELEQPWCFVSDIDTQWEYCNIPFCQDLSPLECKTDLKGKAYIGTKNVTHKGHKCLPWMLATSLAREDPFYGLQTYEISEAHNVIITDAVTLNAYTILDDMHPGHNFC</sequence>
<name>A0A7R8XGB4_9CRUS</name>
<keyword evidence="1 3" id="KW-0420">Kringle</keyword>
<evidence type="ECO:0000259" key="4">
    <source>
        <dbReference type="PROSITE" id="PS50070"/>
    </source>
</evidence>
<dbReference type="InterPro" id="IPR000001">
    <property type="entry name" value="Kringle"/>
</dbReference>
<evidence type="ECO:0000313" key="6">
    <source>
        <dbReference type="Proteomes" id="UP000677054"/>
    </source>
</evidence>
<gene>
    <name evidence="5" type="ORF">DSTB1V02_LOCUS8911</name>
</gene>
<feature type="domain" description="Kringle" evidence="4">
    <location>
        <begin position="66"/>
        <end position="108"/>
    </location>
</feature>